<organism evidence="1">
    <name type="scientific">bioreactor metagenome</name>
    <dbReference type="NCBI Taxonomy" id="1076179"/>
    <lineage>
        <taxon>unclassified sequences</taxon>
        <taxon>metagenomes</taxon>
        <taxon>ecological metagenomes</taxon>
    </lineage>
</organism>
<dbReference type="AlphaFoldDB" id="A0A644TC93"/>
<evidence type="ECO:0008006" key="2">
    <source>
        <dbReference type="Google" id="ProtNLM"/>
    </source>
</evidence>
<dbReference type="InterPro" id="IPR019734">
    <property type="entry name" value="TPR_rpt"/>
</dbReference>
<dbReference type="PANTHER" id="PTHR12558:SF13">
    <property type="entry name" value="CELL DIVISION CYCLE PROTEIN 27 HOMOLOG"/>
    <property type="match status" value="1"/>
</dbReference>
<dbReference type="InterPro" id="IPR011990">
    <property type="entry name" value="TPR-like_helical_dom_sf"/>
</dbReference>
<sequence length="263" mass="29873">MKKERRPRPAAALVRTGGLVLLWVLALPFSVSAQNHAQAGAPVPALAQTTGPAPRPAPDTLETAYQSAYQLFLRGRQLQVAGRDAEAAKTFASSLQATEKLLAKEPSNLDYVSLQCWNLFRLNRHNDVVATAQKALRAAQDHRVIETLAESLYFLNRNEESLAYFIQYFRLAHEDDERMSSAYYYVGECYMRLKKYEHADIAFSTATAMEKNMYYWWYRLGAVKEILSQYRRAYEAYGRALQISPKFQYALDGRARVKAKAGL</sequence>
<reference evidence="1" key="1">
    <citation type="submission" date="2019-08" db="EMBL/GenBank/DDBJ databases">
        <authorList>
            <person name="Kucharzyk K."/>
            <person name="Murdoch R.W."/>
            <person name="Higgins S."/>
            <person name="Loffler F."/>
        </authorList>
    </citation>
    <scope>NUCLEOTIDE SEQUENCE</scope>
</reference>
<proteinExistence type="predicted"/>
<dbReference type="SMART" id="SM00028">
    <property type="entry name" value="TPR"/>
    <property type="match status" value="3"/>
</dbReference>
<dbReference type="Gene3D" id="1.25.40.10">
    <property type="entry name" value="Tetratricopeptide repeat domain"/>
    <property type="match status" value="2"/>
</dbReference>
<dbReference type="SUPFAM" id="SSF48452">
    <property type="entry name" value="TPR-like"/>
    <property type="match status" value="2"/>
</dbReference>
<evidence type="ECO:0000313" key="1">
    <source>
        <dbReference type="EMBL" id="MPL64546.1"/>
    </source>
</evidence>
<name>A0A644TC93_9ZZZZ</name>
<dbReference type="PROSITE" id="PS50005">
    <property type="entry name" value="TPR"/>
    <property type="match status" value="2"/>
</dbReference>
<gene>
    <name evidence="1" type="ORF">SDC9_10201</name>
</gene>
<comment type="caution">
    <text evidence="1">The sequence shown here is derived from an EMBL/GenBank/DDBJ whole genome shotgun (WGS) entry which is preliminary data.</text>
</comment>
<dbReference type="Pfam" id="PF13181">
    <property type="entry name" value="TPR_8"/>
    <property type="match status" value="2"/>
</dbReference>
<dbReference type="PANTHER" id="PTHR12558">
    <property type="entry name" value="CELL DIVISION CYCLE 16,23,27"/>
    <property type="match status" value="1"/>
</dbReference>
<dbReference type="EMBL" id="VSSQ01000025">
    <property type="protein sequence ID" value="MPL64546.1"/>
    <property type="molecule type" value="Genomic_DNA"/>
</dbReference>
<accession>A0A644TC93</accession>
<protein>
    <recommendedName>
        <fullName evidence="2">Tetratricopeptide repeat protein</fullName>
    </recommendedName>
</protein>